<gene>
    <name evidence="10" type="ORF">BIFCAT_00099</name>
</gene>
<dbReference type="InterPro" id="IPR051258">
    <property type="entry name" value="Diverse_Substrate_Transporter"/>
</dbReference>
<evidence type="ECO:0000256" key="8">
    <source>
        <dbReference type="SAM" id="Phobius"/>
    </source>
</evidence>
<dbReference type="SUPFAM" id="SSF103481">
    <property type="entry name" value="Multidrug resistance efflux transporter EmrE"/>
    <property type="match status" value="1"/>
</dbReference>
<comment type="subcellular location">
    <subcellularLocation>
        <location evidence="1">Cell membrane</location>
        <topology evidence="1">Multi-pass membrane protein</topology>
    </subcellularLocation>
</comment>
<evidence type="ECO:0000256" key="1">
    <source>
        <dbReference type="ARBA" id="ARBA00004651"/>
    </source>
</evidence>
<name>B6XS92_9BIFI</name>
<feature type="compositionally biased region" description="Polar residues" evidence="7">
    <location>
        <begin position="46"/>
        <end position="63"/>
    </location>
</feature>
<evidence type="ECO:0000256" key="3">
    <source>
        <dbReference type="ARBA" id="ARBA00022475"/>
    </source>
</evidence>
<comment type="similarity">
    <text evidence="2">Belongs to the EamA transporter family.</text>
</comment>
<dbReference type="PANTHER" id="PTHR42920">
    <property type="entry name" value="OS03G0707200 PROTEIN-RELATED"/>
    <property type="match status" value="1"/>
</dbReference>
<evidence type="ECO:0000256" key="7">
    <source>
        <dbReference type="SAM" id="MobiDB-lite"/>
    </source>
</evidence>
<keyword evidence="6 8" id="KW-0472">Membrane</keyword>
<dbReference type="Proteomes" id="UP000003882">
    <property type="component" value="Unassembled WGS sequence"/>
</dbReference>
<dbReference type="Pfam" id="PF00892">
    <property type="entry name" value="EamA"/>
    <property type="match status" value="1"/>
</dbReference>
<feature type="transmembrane region" description="Helical" evidence="8">
    <location>
        <begin position="287"/>
        <end position="307"/>
    </location>
</feature>
<feature type="transmembrane region" description="Helical" evidence="8">
    <location>
        <begin position="259"/>
        <end position="275"/>
    </location>
</feature>
<proteinExistence type="inferred from homology"/>
<reference evidence="10 11" key="1">
    <citation type="submission" date="2008-10" db="EMBL/GenBank/DDBJ databases">
        <title>Draft genome sequence of Bifidobacterium catenulatum (DSM 16992).</title>
        <authorList>
            <person name="Sudarsanam P."/>
            <person name="Ley R."/>
            <person name="Guruge J."/>
            <person name="Turnbaugh P.J."/>
            <person name="Mahowald M."/>
            <person name="Liep D."/>
            <person name="Gordon J."/>
        </authorList>
    </citation>
    <scope>NUCLEOTIDE SEQUENCE [LARGE SCALE GENOMIC DNA]</scope>
    <source>
        <strain evidence="10 11">DSM 16992</strain>
    </source>
</reference>
<keyword evidence="4 8" id="KW-0812">Transmembrane</keyword>
<dbReference type="eggNOG" id="COG0697">
    <property type="taxonomic scope" value="Bacteria"/>
</dbReference>
<feature type="region of interest" description="Disordered" evidence="7">
    <location>
        <begin position="44"/>
        <end position="63"/>
    </location>
</feature>
<feature type="transmembrane region" description="Helical" evidence="8">
    <location>
        <begin position="230"/>
        <end position="247"/>
    </location>
</feature>
<accession>B6XS92</accession>
<feature type="transmembrane region" description="Helical" evidence="8">
    <location>
        <begin position="136"/>
        <end position="157"/>
    </location>
</feature>
<evidence type="ECO:0000256" key="5">
    <source>
        <dbReference type="ARBA" id="ARBA00022989"/>
    </source>
</evidence>
<evidence type="ECO:0000259" key="9">
    <source>
        <dbReference type="Pfam" id="PF00892"/>
    </source>
</evidence>
<keyword evidence="5 8" id="KW-1133">Transmembrane helix</keyword>
<dbReference type="NCBIfam" id="NF008676">
    <property type="entry name" value="PRK11689.1"/>
    <property type="match status" value="1"/>
</dbReference>
<feature type="transmembrane region" description="Helical" evidence="8">
    <location>
        <begin position="102"/>
        <end position="124"/>
    </location>
</feature>
<organism evidence="10 11">
    <name type="scientific">Bifidobacterium catenulatum DSM 16992 = JCM 1194 = LMG 11043</name>
    <dbReference type="NCBI Taxonomy" id="566552"/>
    <lineage>
        <taxon>Bacteria</taxon>
        <taxon>Bacillati</taxon>
        <taxon>Actinomycetota</taxon>
        <taxon>Actinomycetes</taxon>
        <taxon>Bifidobacteriales</taxon>
        <taxon>Bifidobacteriaceae</taxon>
        <taxon>Bifidobacterium</taxon>
    </lineage>
</organism>
<sequence>MQPKDGGVECDVYDKLLMLCGIAGCRSVRFCRIGHSWRAMGRLEPVNTNQKSPSDSGANHPTGNSCNPLLGHATSHAATLIGLFAIVLWGFMAGLVRLVSESFGATLGSALVYTVGGVMLFIVRRPKPIREAPRKYLIAGGLMFIAYEASISLSIGLATTNAQSVEVSLVNYLWPTLLVLMTAAVSHKRGAVAKAIPGAVIATIGVAMAVGGESLDMQEAVHNIASNPLPYVLAFVGAFIWAIYATFTPSLSGGYDGTTIFFCCVAVVLWTIHFVSGDGLPDTAPGIGGYAALIACAASISGGYACWGYGMLHGSMETLAIGSYATPLFSTASSTLLLGVALGMPFWIGVVLVVAGSLINVWFARCR</sequence>
<evidence type="ECO:0000313" key="10">
    <source>
        <dbReference type="EMBL" id="EEB22464.1"/>
    </source>
</evidence>
<evidence type="ECO:0000256" key="2">
    <source>
        <dbReference type="ARBA" id="ARBA00007362"/>
    </source>
</evidence>
<keyword evidence="3" id="KW-1003">Cell membrane</keyword>
<feature type="transmembrane region" description="Helical" evidence="8">
    <location>
        <begin position="192"/>
        <end position="210"/>
    </location>
</feature>
<protein>
    <submittedName>
        <fullName evidence="10">Putative membrane protein</fullName>
    </submittedName>
</protein>
<dbReference type="EMBL" id="ABXY01000001">
    <property type="protein sequence ID" value="EEB22464.1"/>
    <property type="molecule type" value="Genomic_DNA"/>
</dbReference>
<reference evidence="10 11" key="2">
    <citation type="submission" date="2008-10" db="EMBL/GenBank/DDBJ databases">
        <authorList>
            <person name="Fulton L."/>
            <person name="Clifton S."/>
            <person name="Fulton B."/>
            <person name="Xu J."/>
            <person name="Minx P."/>
            <person name="Pepin K.H."/>
            <person name="Johnson M."/>
            <person name="Bhonagiri V."/>
            <person name="Nash W.E."/>
            <person name="Mardis E.R."/>
            <person name="Wilson R.K."/>
        </authorList>
    </citation>
    <scope>NUCLEOTIDE SEQUENCE [LARGE SCALE GENOMIC DNA]</scope>
    <source>
        <strain evidence="10 11">DSM 16992</strain>
    </source>
</reference>
<evidence type="ECO:0000313" key="11">
    <source>
        <dbReference type="Proteomes" id="UP000003882"/>
    </source>
</evidence>
<feature type="domain" description="EamA" evidence="9">
    <location>
        <begin position="231"/>
        <end position="361"/>
    </location>
</feature>
<evidence type="ECO:0000256" key="4">
    <source>
        <dbReference type="ARBA" id="ARBA00022692"/>
    </source>
</evidence>
<feature type="transmembrane region" description="Helical" evidence="8">
    <location>
        <begin position="319"/>
        <end position="340"/>
    </location>
</feature>
<dbReference type="InterPro" id="IPR037185">
    <property type="entry name" value="EmrE-like"/>
</dbReference>
<dbReference type="InterPro" id="IPR000620">
    <property type="entry name" value="EamA_dom"/>
</dbReference>
<dbReference type="PANTHER" id="PTHR42920:SF24">
    <property type="entry name" value="AROMATIC AMINO ACID EXPORTER YDDG"/>
    <property type="match status" value="1"/>
</dbReference>
<dbReference type="AlphaFoldDB" id="B6XS92"/>
<dbReference type="GO" id="GO:0005886">
    <property type="term" value="C:plasma membrane"/>
    <property type="evidence" value="ECO:0007669"/>
    <property type="project" value="UniProtKB-SubCell"/>
</dbReference>
<feature type="transmembrane region" description="Helical" evidence="8">
    <location>
        <begin position="346"/>
        <end position="364"/>
    </location>
</feature>
<evidence type="ECO:0000256" key="6">
    <source>
        <dbReference type="ARBA" id="ARBA00023136"/>
    </source>
</evidence>
<comment type="caution">
    <text evidence="10">The sequence shown here is derived from an EMBL/GenBank/DDBJ whole genome shotgun (WGS) entry which is preliminary data.</text>
</comment>
<feature type="transmembrane region" description="Helical" evidence="8">
    <location>
        <begin position="77"/>
        <end position="96"/>
    </location>
</feature>
<feature type="transmembrane region" description="Helical" evidence="8">
    <location>
        <begin position="169"/>
        <end position="185"/>
    </location>
</feature>